<proteinExistence type="predicted"/>
<dbReference type="Proteomes" id="UP000073604">
    <property type="component" value="Chromosome"/>
</dbReference>
<sequence>MKRKNPNAIANPQEFIKAIKLAAEAADKIIEEKKKRSGGQGLAPINGDIKKIPELVEAIKIIAKMLPAEYRKTAGKTPKYPQVQKQDTPKWILETVPEGVKLEVLSLLKAVELVGSPEVRSKAAEELREKVREIANGELSEEALLKAGLYAVAAELIAPGKDEKLKELLDTG</sequence>
<evidence type="ECO:0000313" key="1">
    <source>
        <dbReference type="EMBL" id="AMQ18726.1"/>
    </source>
</evidence>
<keyword evidence="2" id="KW-1185">Reference proteome</keyword>
<name>A0A142CVC4_9EURY</name>
<dbReference type="AlphaFoldDB" id="A0A142CVC4"/>
<protein>
    <submittedName>
        <fullName evidence="1">Uncharacterized protein</fullName>
    </submittedName>
</protein>
<organism evidence="1 2">
    <name type="scientific">Thermococcus peptonophilus</name>
    <dbReference type="NCBI Taxonomy" id="53952"/>
    <lineage>
        <taxon>Archaea</taxon>
        <taxon>Methanobacteriati</taxon>
        <taxon>Methanobacteriota</taxon>
        <taxon>Thermococci</taxon>
        <taxon>Thermococcales</taxon>
        <taxon>Thermococcaceae</taxon>
        <taxon>Thermococcus</taxon>
    </lineage>
</organism>
<dbReference type="EMBL" id="CP014750">
    <property type="protein sequence ID" value="AMQ18726.1"/>
    <property type="molecule type" value="Genomic_DNA"/>
</dbReference>
<accession>A0A142CVC4</accession>
<gene>
    <name evidence="1" type="ORF">A0127_05850</name>
</gene>
<dbReference type="KEGG" id="tpep:A0127_05850"/>
<reference evidence="2" key="1">
    <citation type="submission" date="2016-03" db="EMBL/GenBank/DDBJ databases">
        <authorList>
            <person name="Oger P.M."/>
        </authorList>
    </citation>
    <scope>NUCLEOTIDE SEQUENCE [LARGE SCALE GENOMIC DNA]</scope>
    <source>
        <strain evidence="2">OG-1</strain>
    </source>
</reference>
<evidence type="ECO:0000313" key="2">
    <source>
        <dbReference type="Proteomes" id="UP000073604"/>
    </source>
</evidence>